<dbReference type="PANTHER" id="PTHR12651">
    <property type="entry name" value="26S PROTEASOME NON-ATPASE REGULATORY SUBUNIT 9"/>
    <property type="match status" value="1"/>
</dbReference>
<dbReference type="GO" id="GO:0070682">
    <property type="term" value="P:proteasome regulatory particle assembly"/>
    <property type="evidence" value="ECO:0007669"/>
    <property type="project" value="InterPro"/>
</dbReference>
<dbReference type="Proteomes" id="UP000054498">
    <property type="component" value="Unassembled WGS sequence"/>
</dbReference>
<evidence type="ECO:0000256" key="2">
    <source>
        <dbReference type="ARBA" id="ARBA00023186"/>
    </source>
</evidence>
<dbReference type="EMBL" id="KK100250">
    <property type="protein sequence ID" value="KIZ07563.1"/>
    <property type="molecule type" value="Genomic_DNA"/>
</dbReference>
<dbReference type="Pfam" id="PF17820">
    <property type="entry name" value="PDZ_6"/>
    <property type="match status" value="1"/>
</dbReference>
<accession>A0A0D2KBM1</accession>
<dbReference type="GO" id="GO:0005737">
    <property type="term" value="C:cytoplasm"/>
    <property type="evidence" value="ECO:0007669"/>
    <property type="project" value="TreeGrafter"/>
</dbReference>
<reference evidence="6 7" key="1">
    <citation type="journal article" date="2013" name="BMC Genomics">
        <title>Reconstruction of the lipid metabolism for the microalga Monoraphidium neglectum from its genome sequence reveals characteristics suitable for biofuel production.</title>
        <authorList>
            <person name="Bogen C."/>
            <person name="Al-Dilaimi A."/>
            <person name="Albersmeier A."/>
            <person name="Wichmann J."/>
            <person name="Grundmann M."/>
            <person name="Rupp O."/>
            <person name="Lauersen K.J."/>
            <person name="Blifernez-Klassen O."/>
            <person name="Kalinowski J."/>
            <person name="Goesmann A."/>
            <person name="Mussgnug J.H."/>
            <person name="Kruse O."/>
        </authorList>
    </citation>
    <scope>NUCLEOTIDE SEQUENCE [LARGE SCALE GENOMIC DNA]</scope>
    <source>
        <strain evidence="6 7">SAG 48.87</strain>
    </source>
</reference>
<comment type="similarity">
    <text evidence="1">Belongs to the proteasome subunit p27 family.</text>
</comment>
<name>A0A0D2KBM1_9CHLO</name>
<evidence type="ECO:0000313" key="6">
    <source>
        <dbReference type="EMBL" id="KIZ07563.1"/>
    </source>
</evidence>
<dbReference type="OrthoDB" id="72325at2759"/>
<dbReference type="AlphaFoldDB" id="A0A0D2KBM1"/>
<evidence type="ECO:0000256" key="1">
    <source>
        <dbReference type="ARBA" id="ARBA00005256"/>
    </source>
</evidence>
<feature type="domain" description="Nas2 N-terminal" evidence="5">
    <location>
        <begin position="10"/>
        <end position="88"/>
    </location>
</feature>
<proteinExistence type="inferred from homology"/>
<dbReference type="GO" id="GO:0005634">
    <property type="term" value="C:nucleus"/>
    <property type="evidence" value="ECO:0007669"/>
    <property type="project" value="TreeGrafter"/>
</dbReference>
<feature type="compositionally biased region" description="Low complexity" evidence="3">
    <location>
        <begin position="100"/>
        <end position="109"/>
    </location>
</feature>
<keyword evidence="7" id="KW-1185">Reference proteome</keyword>
<dbReference type="SUPFAM" id="SSF50156">
    <property type="entry name" value="PDZ domain-like"/>
    <property type="match status" value="1"/>
</dbReference>
<evidence type="ECO:0000259" key="5">
    <source>
        <dbReference type="Pfam" id="PF18265"/>
    </source>
</evidence>
<protein>
    <submittedName>
        <fullName evidence="6">26S proteasome non-ATPase regulatory subunit 9</fullName>
    </submittedName>
</protein>
<dbReference type="RefSeq" id="XP_013906582.1">
    <property type="nucleotide sequence ID" value="XM_014051128.1"/>
</dbReference>
<dbReference type="Gene3D" id="2.30.42.10">
    <property type="match status" value="1"/>
</dbReference>
<dbReference type="InterPro" id="IPR035269">
    <property type="entry name" value="PSMD9"/>
</dbReference>
<dbReference type="FunFam" id="2.30.42.10:FF:000107">
    <property type="entry name" value="26S proteasome non-ATPase regulatory subunit 9"/>
    <property type="match status" value="1"/>
</dbReference>
<dbReference type="InterPro" id="IPR036034">
    <property type="entry name" value="PDZ_sf"/>
</dbReference>
<evidence type="ECO:0000313" key="7">
    <source>
        <dbReference type="Proteomes" id="UP000054498"/>
    </source>
</evidence>
<sequence length="236" mass="24815">MTTDLTLEIRALIGQKEAAEREIAERMARLDAPGGPGMDRPLIDAEGYPCADIDVHAARVDRNRVICLTNDHKDIMMRIERLMHQLHAAAREGCAANGRSAEGSAAANGASGGEPSQQHQANAPVAGIRNAAGAPVAAGRRPLRPFAVVDDVADDSPACAAGIQLGDQLCSFAGVSLGPQAGDELQRVAAALQANEGREVEALFLRQGAPVALKLTPQRWSGRGLLGCHLRPMGRQ</sequence>
<organism evidence="6 7">
    <name type="scientific">Monoraphidium neglectum</name>
    <dbReference type="NCBI Taxonomy" id="145388"/>
    <lineage>
        <taxon>Eukaryota</taxon>
        <taxon>Viridiplantae</taxon>
        <taxon>Chlorophyta</taxon>
        <taxon>core chlorophytes</taxon>
        <taxon>Chlorophyceae</taxon>
        <taxon>CS clade</taxon>
        <taxon>Sphaeropleales</taxon>
        <taxon>Selenastraceae</taxon>
        <taxon>Monoraphidium</taxon>
    </lineage>
</organism>
<gene>
    <name evidence="6" type="ORF">MNEG_0400</name>
</gene>
<dbReference type="InterPro" id="IPR041489">
    <property type="entry name" value="PDZ_6"/>
</dbReference>
<evidence type="ECO:0000259" key="4">
    <source>
        <dbReference type="Pfam" id="PF17820"/>
    </source>
</evidence>
<keyword evidence="6" id="KW-0647">Proteasome</keyword>
<dbReference type="PANTHER" id="PTHR12651:SF1">
    <property type="entry name" value="26S PROTEASOME NON-ATPASE REGULATORY SUBUNIT 9"/>
    <property type="match status" value="1"/>
</dbReference>
<dbReference type="InterPro" id="IPR040815">
    <property type="entry name" value="Nas2_N"/>
</dbReference>
<evidence type="ECO:0000256" key="3">
    <source>
        <dbReference type="SAM" id="MobiDB-lite"/>
    </source>
</evidence>
<dbReference type="Pfam" id="PF18265">
    <property type="entry name" value="Nas2_N"/>
    <property type="match status" value="1"/>
</dbReference>
<feature type="region of interest" description="Disordered" evidence="3">
    <location>
        <begin position="100"/>
        <end position="121"/>
    </location>
</feature>
<dbReference type="Gene3D" id="6.10.140.1710">
    <property type="match status" value="1"/>
</dbReference>
<dbReference type="STRING" id="145388.A0A0D2KBM1"/>
<dbReference type="GeneID" id="25726518"/>
<dbReference type="GO" id="GO:0000502">
    <property type="term" value="C:proteasome complex"/>
    <property type="evidence" value="ECO:0007669"/>
    <property type="project" value="UniProtKB-KW"/>
</dbReference>
<feature type="domain" description="PDZ" evidence="4">
    <location>
        <begin position="148"/>
        <end position="205"/>
    </location>
</feature>
<keyword evidence="2" id="KW-0143">Chaperone</keyword>
<dbReference type="KEGG" id="mng:MNEG_0400"/>